<reference evidence="2" key="1">
    <citation type="submission" date="2023-03" db="EMBL/GenBank/DDBJ databases">
        <title>Massive genome expansion in bonnet fungi (Mycena s.s.) driven by repeated elements and novel gene families across ecological guilds.</title>
        <authorList>
            <consortium name="Lawrence Berkeley National Laboratory"/>
            <person name="Harder C.B."/>
            <person name="Miyauchi S."/>
            <person name="Viragh M."/>
            <person name="Kuo A."/>
            <person name="Thoen E."/>
            <person name="Andreopoulos B."/>
            <person name="Lu D."/>
            <person name="Skrede I."/>
            <person name="Drula E."/>
            <person name="Henrissat B."/>
            <person name="Morin E."/>
            <person name="Kohler A."/>
            <person name="Barry K."/>
            <person name="LaButti K."/>
            <person name="Morin E."/>
            <person name="Salamov A."/>
            <person name="Lipzen A."/>
            <person name="Mereny Z."/>
            <person name="Hegedus B."/>
            <person name="Baldrian P."/>
            <person name="Stursova M."/>
            <person name="Weitz H."/>
            <person name="Taylor A."/>
            <person name="Grigoriev I.V."/>
            <person name="Nagy L.G."/>
            <person name="Martin F."/>
            <person name="Kauserud H."/>
        </authorList>
    </citation>
    <scope>NUCLEOTIDE SEQUENCE</scope>
    <source>
        <strain evidence="2">9284</strain>
    </source>
</reference>
<feature type="signal peptide" evidence="1">
    <location>
        <begin position="1"/>
        <end position="19"/>
    </location>
</feature>
<gene>
    <name evidence="2" type="ORF">FB45DRAFT_911397</name>
</gene>
<dbReference type="EMBL" id="JARKIF010000007">
    <property type="protein sequence ID" value="KAJ7635387.1"/>
    <property type="molecule type" value="Genomic_DNA"/>
</dbReference>
<evidence type="ECO:0000313" key="2">
    <source>
        <dbReference type="EMBL" id="KAJ7635387.1"/>
    </source>
</evidence>
<dbReference type="Proteomes" id="UP001221142">
    <property type="component" value="Unassembled WGS sequence"/>
</dbReference>
<dbReference type="AlphaFoldDB" id="A0AAD7C0A9"/>
<organism evidence="2 3">
    <name type="scientific">Roridomyces roridus</name>
    <dbReference type="NCBI Taxonomy" id="1738132"/>
    <lineage>
        <taxon>Eukaryota</taxon>
        <taxon>Fungi</taxon>
        <taxon>Dikarya</taxon>
        <taxon>Basidiomycota</taxon>
        <taxon>Agaricomycotina</taxon>
        <taxon>Agaricomycetes</taxon>
        <taxon>Agaricomycetidae</taxon>
        <taxon>Agaricales</taxon>
        <taxon>Marasmiineae</taxon>
        <taxon>Mycenaceae</taxon>
        <taxon>Roridomyces</taxon>
    </lineage>
</organism>
<comment type="caution">
    <text evidence="2">The sequence shown here is derived from an EMBL/GenBank/DDBJ whole genome shotgun (WGS) entry which is preliminary data.</text>
</comment>
<name>A0AAD7C0A9_9AGAR</name>
<sequence>MKTSFALLTTLSLAAVAVSSTLPRARSAHGCPASDRILVDSQTVTIGDQEIQVSTKACSADALASAPTSRAVDKRQFNSCASGETLTYTCVTNQGVGPAIADCNALATAITNQFGTNFQQLFTVSPQFVQEFSLGTCLYAWINENPAGGATLSYCYTGVAEELGFNIDNSCIVNGDTGGFVVPSNPNLVPASIDWVFEVLHT</sequence>
<keyword evidence="1" id="KW-0732">Signal</keyword>
<evidence type="ECO:0000313" key="3">
    <source>
        <dbReference type="Proteomes" id="UP001221142"/>
    </source>
</evidence>
<proteinExistence type="predicted"/>
<evidence type="ECO:0000256" key="1">
    <source>
        <dbReference type="SAM" id="SignalP"/>
    </source>
</evidence>
<accession>A0AAD7C0A9</accession>
<feature type="chain" id="PRO_5042106760" evidence="1">
    <location>
        <begin position="20"/>
        <end position="202"/>
    </location>
</feature>
<protein>
    <submittedName>
        <fullName evidence="2">Uncharacterized protein</fullName>
    </submittedName>
</protein>
<keyword evidence="3" id="KW-1185">Reference proteome</keyword>